<organism evidence="1 2">
    <name type="scientific">Helicobacter winghamensis</name>
    <dbReference type="NCBI Taxonomy" id="157268"/>
    <lineage>
        <taxon>Bacteria</taxon>
        <taxon>Pseudomonadati</taxon>
        <taxon>Campylobacterota</taxon>
        <taxon>Epsilonproteobacteria</taxon>
        <taxon>Campylobacterales</taxon>
        <taxon>Helicobacteraceae</taxon>
        <taxon>Helicobacter</taxon>
    </lineage>
</organism>
<proteinExistence type="predicted"/>
<evidence type="ECO:0000313" key="1">
    <source>
        <dbReference type="EMBL" id="PKT79755.1"/>
    </source>
</evidence>
<comment type="caution">
    <text evidence="1">The sequence shown here is derived from an EMBL/GenBank/DDBJ whole genome shotgun (WGS) entry which is preliminary data.</text>
</comment>
<gene>
    <name evidence="1" type="ORF">BCM31_05380</name>
</gene>
<protein>
    <submittedName>
        <fullName evidence="1">Uncharacterized protein</fullName>
    </submittedName>
</protein>
<keyword evidence="2" id="KW-1185">Reference proteome</keyword>
<dbReference type="AlphaFoldDB" id="A0A2N3PH72"/>
<dbReference type="EMBL" id="MBPK01000046">
    <property type="protein sequence ID" value="PKT79755.1"/>
    <property type="molecule type" value="Genomic_DNA"/>
</dbReference>
<reference evidence="1 2" key="1">
    <citation type="submission" date="2016-07" db="EMBL/GenBank/DDBJ databases">
        <title>Detection of Helicobacter winghamensis from caecal content of red fox (Vulpes vulpes).</title>
        <authorList>
            <person name="Zanoni R.G."/>
            <person name="Florio D."/>
            <person name="Caffara M."/>
            <person name="Renzi M."/>
            <person name="Parisi A."/>
            <person name="Pasquali F."/>
            <person name="Manfreda G."/>
        </authorList>
    </citation>
    <scope>NUCLEOTIDE SEQUENCE [LARGE SCALE GENOMIC DNA]</scope>
    <source>
        <strain evidence="1 2">295_13</strain>
    </source>
</reference>
<dbReference type="GeneID" id="97290513"/>
<name>A0A2N3PH72_9HELI</name>
<accession>A0A2N3PH72</accession>
<evidence type="ECO:0000313" key="2">
    <source>
        <dbReference type="Proteomes" id="UP000233350"/>
    </source>
</evidence>
<dbReference type="Proteomes" id="UP000233350">
    <property type="component" value="Unassembled WGS sequence"/>
</dbReference>
<dbReference type="RefSeq" id="WP_006803068.1">
    <property type="nucleotide sequence ID" value="NZ_CABKOI010000019.1"/>
</dbReference>
<sequence length="123" mass="13928">MQTLIELPLIMNIVHGEEIREIAAVIEQTFQNREDAYNFVCEQLDGARKCGGDFAKEFVKHAGVPFYDYTDAMNDFDTEAGIIMLTSTYGIFGLDPTRLAIANLYIVDLIMRKYKFGIYGEGL</sequence>